<gene>
    <name evidence="3" type="ORF">EV695_0864</name>
</gene>
<dbReference type="PROSITE" id="PS50106">
    <property type="entry name" value="PDZ"/>
    <property type="match status" value="1"/>
</dbReference>
<dbReference type="CDD" id="cd06779">
    <property type="entry name" value="cpPDZ_Deg_HtrA-like"/>
    <property type="match status" value="1"/>
</dbReference>
<evidence type="ECO:0000256" key="1">
    <source>
        <dbReference type="SAM" id="SignalP"/>
    </source>
</evidence>
<name>A0A4R1F562_9GAMM</name>
<dbReference type="InterPro" id="IPR007314">
    <property type="entry name" value="Cofac_haem-bd_dom"/>
</dbReference>
<dbReference type="InterPro" id="IPR036034">
    <property type="entry name" value="PDZ_sf"/>
</dbReference>
<feature type="chain" id="PRO_5020940142" evidence="1">
    <location>
        <begin position="20"/>
        <end position="407"/>
    </location>
</feature>
<keyword evidence="1" id="KW-0732">Signal</keyword>
<proteinExistence type="predicted"/>
<dbReference type="Proteomes" id="UP000294887">
    <property type="component" value="Unassembled WGS sequence"/>
</dbReference>
<reference evidence="3 4" key="1">
    <citation type="submission" date="2019-03" db="EMBL/GenBank/DDBJ databases">
        <title>Genomic Encyclopedia of Type Strains, Phase IV (KMG-IV): sequencing the most valuable type-strain genomes for metagenomic binning, comparative biology and taxonomic classification.</title>
        <authorList>
            <person name="Goeker M."/>
        </authorList>
    </citation>
    <scope>NUCLEOTIDE SEQUENCE [LARGE SCALE GENOMIC DNA]</scope>
    <source>
        <strain evidence="3 4">DSM 24830</strain>
    </source>
</reference>
<feature type="domain" description="PDZ" evidence="2">
    <location>
        <begin position="311"/>
        <end position="381"/>
    </location>
</feature>
<comment type="caution">
    <text evidence="3">The sequence shown here is derived from an EMBL/GenBank/DDBJ whole genome shotgun (WGS) entry which is preliminary data.</text>
</comment>
<dbReference type="RefSeq" id="WP_165874614.1">
    <property type="nucleotide sequence ID" value="NZ_BAAAFU010000008.1"/>
</dbReference>
<evidence type="ECO:0000313" key="4">
    <source>
        <dbReference type="Proteomes" id="UP000294887"/>
    </source>
</evidence>
<organism evidence="3 4">
    <name type="scientific">Cocleimonas flava</name>
    <dbReference type="NCBI Taxonomy" id="634765"/>
    <lineage>
        <taxon>Bacteria</taxon>
        <taxon>Pseudomonadati</taxon>
        <taxon>Pseudomonadota</taxon>
        <taxon>Gammaproteobacteria</taxon>
        <taxon>Thiotrichales</taxon>
        <taxon>Thiotrichaceae</taxon>
        <taxon>Cocleimonas</taxon>
    </lineage>
</organism>
<dbReference type="PROSITE" id="PS51257">
    <property type="entry name" value="PROKAR_LIPOPROTEIN"/>
    <property type="match status" value="1"/>
</dbReference>
<accession>A0A4R1F562</accession>
<dbReference type="EMBL" id="SMFQ01000002">
    <property type="protein sequence ID" value="TCJ89003.1"/>
    <property type="molecule type" value="Genomic_DNA"/>
</dbReference>
<dbReference type="Pfam" id="PF04187">
    <property type="entry name" value="Cofac_haem_bdg"/>
    <property type="match status" value="1"/>
</dbReference>
<evidence type="ECO:0000259" key="2">
    <source>
        <dbReference type="PROSITE" id="PS50106"/>
    </source>
</evidence>
<dbReference type="SMART" id="SM00228">
    <property type="entry name" value="PDZ"/>
    <property type="match status" value="1"/>
</dbReference>
<dbReference type="InterPro" id="IPR001478">
    <property type="entry name" value="PDZ"/>
</dbReference>
<feature type="signal peptide" evidence="1">
    <location>
        <begin position="1"/>
        <end position="19"/>
    </location>
</feature>
<dbReference type="Gene3D" id="2.30.42.10">
    <property type="match status" value="1"/>
</dbReference>
<dbReference type="AlphaFoldDB" id="A0A4R1F562"/>
<dbReference type="Gene3D" id="3.40.50.11550">
    <property type="match status" value="1"/>
</dbReference>
<keyword evidence="4" id="KW-1185">Reference proteome</keyword>
<protein>
    <submittedName>
        <fullName evidence="3">Putative iron-regulated protein</fullName>
    </submittedName>
</protein>
<dbReference type="CDD" id="cd14727">
    <property type="entry name" value="ChanN-like"/>
    <property type="match status" value="1"/>
</dbReference>
<dbReference type="SUPFAM" id="SSF159501">
    <property type="entry name" value="EreA/ChaN-like"/>
    <property type="match status" value="1"/>
</dbReference>
<dbReference type="Pfam" id="PF13180">
    <property type="entry name" value="PDZ_2"/>
    <property type="match status" value="1"/>
</dbReference>
<sequence length="407" mass="45789">MKYTLPLMLLVLMSVSACSQHSVSKSSNSKSANHDAQTEHDQQISVLDLKAIQPLDTLSNELDQYRVVFVGESHTDYGHHLNQLAVIKKTHYKWGGGLSIGLEMVQQPFQSALDDYIAGRINEREMLRKVEWYKRWKYDFRLYRPIFDYAKANKIPLIALNIPQEVTKRVAKVGIKGLSSKDRALLPKTLDRSNKDYEARLKTVYSMHSHGVKNNSKAFDNFYDAQLAWDEGMAFAAANYLKKYPKRKMVVITGSGHLINREGIPSRLDRQLNNKKHSLVILSSSSIQSNPSSKNADYLLYSPEAKLPPAGLIGIMMGEADRGVIVNSVIDKGAATKAGIQAKDVIIAIDNQTIKETSDVSLWRLDKKPGDKAMVKLLRNNKTLIKTLVLGKPKKHGAFDFSRIHKK</sequence>
<dbReference type="SUPFAM" id="SSF50156">
    <property type="entry name" value="PDZ domain-like"/>
    <property type="match status" value="1"/>
</dbReference>
<evidence type="ECO:0000313" key="3">
    <source>
        <dbReference type="EMBL" id="TCJ89003.1"/>
    </source>
</evidence>